<reference evidence="1 2" key="1">
    <citation type="journal article" date="2010" name="PLoS ONE">
        <title>Genome erosion in a nitrogen-fixing vertically transmitted endosymbiotic multicellular cyanobacterium.</title>
        <authorList>
            <person name="Ran L."/>
            <person name="Larsson J."/>
            <person name="Vigil-Stenman T."/>
            <person name="Nylander J.A."/>
            <person name="Ininbergs K."/>
            <person name="Zheng W.W."/>
            <person name="Lapidus A."/>
            <person name="Lowry S."/>
            <person name="Haselkorn R."/>
            <person name="Bergman B."/>
        </authorList>
    </citation>
    <scope>NUCLEOTIDE SEQUENCE [LARGE SCALE GENOMIC DNA]</scope>
    <source>
        <strain evidence="1 2">0708</strain>
    </source>
</reference>
<dbReference type="HOGENOM" id="CLU_2899678_0_0_3"/>
<evidence type="ECO:0000313" key="2">
    <source>
        <dbReference type="Proteomes" id="UP000001511"/>
    </source>
</evidence>
<proteinExistence type="predicted"/>
<sequence>MLGSREKGWQQIFAFLGFGLIVAPTQSRCLTFDLVADKRSDTLDKPLTCEIYYSVISKPHKR</sequence>
<dbReference type="EMBL" id="CP002059">
    <property type="protein sequence ID" value="ADI66067.1"/>
    <property type="molecule type" value="Genomic_DNA"/>
</dbReference>
<dbReference type="STRING" id="551115.Aazo_4934"/>
<gene>
    <name evidence="1" type="ordered locus">Aazo_4934</name>
</gene>
<dbReference type="KEGG" id="naz:Aazo_4934"/>
<organism evidence="1 2">
    <name type="scientific">Nostoc azollae (strain 0708)</name>
    <name type="common">Anabaena azollae (strain 0708)</name>
    <dbReference type="NCBI Taxonomy" id="551115"/>
    <lineage>
        <taxon>Bacteria</taxon>
        <taxon>Bacillati</taxon>
        <taxon>Cyanobacteriota</taxon>
        <taxon>Cyanophyceae</taxon>
        <taxon>Nostocales</taxon>
        <taxon>Nostocaceae</taxon>
        <taxon>Trichormus</taxon>
    </lineage>
</organism>
<evidence type="ECO:0000313" key="1">
    <source>
        <dbReference type="EMBL" id="ADI66067.1"/>
    </source>
</evidence>
<dbReference type="AlphaFoldDB" id="D7DZ46"/>
<dbReference type="Proteomes" id="UP000001511">
    <property type="component" value="Chromosome"/>
</dbReference>
<protein>
    <submittedName>
        <fullName evidence="1">Uncharacterized protein</fullName>
    </submittedName>
</protein>
<accession>D7DZ46</accession>
<name>D7DZ46_NOSA0</name>
<keyword evidence="2" id="KW-1185">Reference proteome</keyword>